<comment type="pathway">
    <text evidence="5">Carbohydrate biosynthesis; dTDP-L-rhamnose biosynthesis.</text>
</comment>
<dbReference type="InterPro" id="IPR000888">
    <property type="entry name" value="RmlC-like"/>
</dbReference>
<comment type="function">
    <text evidence="2 5">Catalyzes the epimerization of the C3' and C5'positions of dTDP-6-deoxy-D-xylo-4-hexulose, forming dTDP-6-deoxy-L-lyxo-4-hexulose.</text>
</comment>
<dbReference type="SUPFAM" id="SSF51182">
    <property type="entry name" value="RmlC-like cupins"/>
    <property type="match status" value="1"/>
</dbReference>
<dbReference type="EMBL" id="BAABCV010000007">
    <property type="protein sequence ID" value="GAA4098402.1"/>
    <property type="molecule type" value="Genomic_DNA"/>
</dbReference>
<reference evidence="7" key="1">
    <citation type="journal article" date="2019" name="Int. J. Syst. Evol. Microbiol.">
        <title>The Global Catalogue of Microorganisms (GCM) 10K type strain sequencing project: providing services to taxonomists for standard genome sequencing and annotation.</title>
        <authorList>
            <consortium name="The Broad Institute Genomics Platform"/>
            <consortium name="The Broad Institute Genome Sequencing Center for Infectious Disease"/>
            <person name="Wu L."/>
            <person name="Ma J."/>
        </authorList>
    </citation>
    <scope>NUCLEOTIDE SEQUENCE [LARGE SCALE GENOMIC DNA]</scope>
    <source>
        <strain evidence="7">JCM 17085</strain>
    </source>
</reference>
<evidence type="ECO:0000256" key="1">
    <source>
        <dbReference type="ARBA" id="ARBA00001298"/>
    </source>
</evidence>
<dbReference type="EC" id="5.1.3.13" evidence="3 5"/>
<dbReference type="PANTHER" id="PTHR21047:SF2">
    <property type="entry name" value="THYMIDINE DIPHOSPHO-4-KETO-RHAMNOSE 3,5-EPIMERASE"/>
    <property type="match status" value="1"/>
</dbReference>
<accession>A0ABP7WX02</accession>
<keyword evidence="7" id="KW-1185">Reference proteome</keyword>
<evidence type="ECO:0000256" key="5">
    <source>
        <dbReference type="RuleBase" id="RU364069"/>
    </source>
</evidence>
<proteinExistence type="inferred from homology"/>
<sequence length="184" mass="20705">MKFVKTGIEGLLIVEPQLFKDDRGYFFESYSKTKFAVAGIDIDFVQDNQSFSQKGTVRGLHAQSAPHAQTKLVRVIQGRVLDVAVDIRKGSPTYGKYETIELSAENQHQLLIPEGFLHGFAVLEDNTIFAYKVNNYYAKDCELGVLWNDPTLNINWGIDPSEAIVSPKDELLIKLADLESPFTY</sequence>
<evidence type="ECO:0000256" key="3">
    <source>
        <dbReference type="ARBA" id="ARBA00012098"/>
    </source>
</evidence>
<organism evidence="6 7">
    <name type="scientific">Mucilaginibacter panaciglaebae</name>
    <dbReference type="NCBI Taxonomy" id="502331"/>
    <lineage>
        <taxon>Bacteria</taxon>
        <taxon>Pseudomonadati</taxon>
        <taxon>Bacteroidota</taxon>
        <taxon>Sphingobacteriia</taxon>
        <taxon>Sphingobacteriales</taxon>
        <taxon>Sphingobacteriaceae</taxon>
        <taxon>Mucilaginibacter</taxon>
    </lineage>
</organism>
<keyword evidence="5" id="KW-0413">Isomerase</keyword>
<name>A0ABP7WX02_9SPHI</name>
<dbReference type="InterPro" id="IPR011051">
    <property type="entry name" value="RmlC_Cupin_sf"/>
</dbReference>
<dbReference type="Proteomes" id="UP001500841">
    <property type="component" value="Unassembled WGS sequence"/>
</dbReference>
<protein>
    <recommendedName>
        <fullName evidence="4 5">dTDP-4-dehydrorhamnose 3,5-epimerase</fullName>
        <ecNumber evidence="3 5">5.1.3.13</ecNumber>
    </recommendedName>
    <alternativeName>
        <fullName evidence="5">Thymidine diphospho-4-keto-rhamnose 3,5-epimerase</fullName>
    </alternativeName>
</protein>
<evidence type="ECO:0000256" key="2">
    <source>
        <dbReference type="ARBA" id="ARBA00001997"/>
    </source>
</evidence>
<dbReference type="Pfam" id="PF00908">
    <property type="entry name" value="dTDP_sugar_isom"/>
    <property type="match status" value="1"/>
</dbReference>
<gene>
    <name evidence="6" type="primary">rfbC</name>
    <name evidence="6" type="ORF">GCM10022392_22760</name>
</gene>
<evidence type="ECO:0000256" key="4">
    <source>
        <dbReference type="ARBA" id="ARBA00019595"/>
    </source>
</evidence>
<dbReference type="PANTHER" id="PTHR21047">
    <property type="entry name" value="DTDP-6-DEOXY-D-GLUCOSE-3,5 EPIMERASE"/>
    <property type="match status" value="1"/>
</dbReference>
<dbReference type="CDD" id="cd00438">
    <property type="entry name" value="cupin_RmlC"/>
    <property type="match status" value="1"/>
</dbReference>
<dbReference type="InterPro" id="IPR014710">
    <property type="entry name" value="RmlC-like_jellyroll"/>
</dbReference>
<dbReference type="Gene3D" id="2.60.120.10">
    <property type="entry name" value="Jelly Rolls"/>
    <property type="match status" value="1"/>
</dbReference>
<comment type="caution">
    <text evidence="6">The sequence shown here is derived from an EMBL/GenBank/DDBJ whole genome shotgun (WGS) entry which is preliminary data.</text>
</comment>
<comment type="catalytic activity">
    <reaction evidence="1 5">
        <text>dTDP-4-dehydro-6-deoxy-alpha-D-glucose = dTDP-4-dehydro-beta-L-rhamnose</text>
        <dbReference type="Rhea" id="RHEA:16969"/>
        <dbReference type="ChEBI" id="CHEBI:57649"/>
        <dbReference type="ChEBI" id="CHEBI:62830"/>
        <dbReference type="EC" id="5.1.3.13"/>
    </reaction>
</comment>
<evidence type="ECO:0000313" key="7">
    <source>
        <dbReference type="Proteomes" id="UP001500841"/>
    </source>
</evidence>
<evidence type="ECO:0000313" key="6">
    <source>
        <dbReference type="EMBL" id="GAA4098402.1"/>
    </source>
</evidence>
<comment type="similarity">
    <text evidence="5">Belongs to the dTDP-4-dehydrorhamnose 3,5-epimerase family.</text>
</comment>
<dbReference type="RefSeq" id="WP_345104325.1">
    <property type="nucleotide sequence ID" value="NZ_BAABCV010000007.1"/>
</dbReference>
<comment type="subunit">
    <text evidence="5">Homodimer.</text>
</comment>
<dbReference type="NCBIfam" id="TIGR01221">
    <property type="entry name" value="rmlC"/>
    <property type="match status" value="1"/>
</dbReference>